<proteinExistence type="predicted"/>
<gene>
    <name evidence="1" type="ordered locus">Gura_2601</name>
</gene>
<name>A5G4R0_GEOUR</name>
<protein>
    <submittedName>
        <fullName evidence="1">Uncharacterized protein</fullName>
    </submittedName>
</protein>
<dbReference type="HOGENOM" id="CLU_382554_0_0_7"/>
<sequence length="729" mass="83316">MVKFIQRGSPSLCLAAILLLAIPAQALGRPLRIGIQAAQPLLDSPPARLAINDTVGLLQKAFPGAIVALNKPAVDVRLVLPDFRGARSACMPEAQKRQPFPCLPAPESSYSWKSVRQAGVTTLRLAATSPEGVASGLYGLLQEKLGVRFIHPRQTIIPARHFWPLPGSFTFSGAPRFAQRGFHLHTLHPVELTEQLNNPATPNAFEDVTTYLDWLARNGQNTFQFFLLRGVNRNAWIPHARRIVAYAHQRGIRCGVEISLAMLQQQAFQAITLLRPFPSYRRQVDETLAWLFQAPWDFVTLEATMGEHLPFLGTLLPGVQSHFEQQVMERYHARLLYATHVIGQDDGEKVRRPLLPASGILIHTVMCYSASEPKAPVYGNDNQRFMLEATRAENNRRETWYWPESSYWVGFDSSVPLLLLPYLDSRWEDMETMARIGVNGHLTFSSGWEWGYWLMDWSIARWSWRYADNGRARPTSPLSRLGELFPDPVLTGLWQEALLLQNRFLKERELLRYMAALTPFSELPPPLNRPFQPEPAFRYGWLLHDAAGEEAESVLRGPVNDLESYAAGMEIIASRLTARIDYLRKHAPKAMLREPLADELTTGLRATALRARHRALTLRALLTKRGTHGLFAKECRESDQFLTRAEEVRREALRLVLGQEARYRYPVELLARRRPSLTAYPFGYLYPTGVLYFWEREEQQVRQDRFDPLFMNLWDIRRTIGLESLFFRN</sequence>
<dbReference type="RefSeq" id="WP_011939456.1">
    <property type="nucleotide sequence ID" value="NC_009483.1"/>
</dbReference>
<keyword evidence="2" id="KW-1185">Reference proteome</keyword>
<dbReference type="OrthoDB" id="5390075at2"/>
<dbReference type="KEGG" id="gur:Gura_2601"/>
<evidence type="ECO:0000313" key="1">
    <source>
        <dbReference type="EMBL" id="ABQ26778.1"/>
    </source>
</evidence>
<dbReference type="Proteomes" id="UP000006695">
    <property type="component" value="Chromosome"/>
</dbReference>
<reference evidence="1 2" key="1">
    <citation type="submission" date="2007-05" db="EMBL/GenBank/DDBJ databases">
        <title>Complete sequence of Geobacter uraniireducens Rf4.</title>
        <authorList>
            <consortium name="US DOE Joint Genome Institute"/>
            <person name="Copeland A."/>
            <person name="Lucas S."/>
            <person name="Lapidus A."/>
            <person name="Barry K."/>
            <person name="Detter J.C."/>
            <person name="Glavina del Rio T."/>
            <person name="Hammon N."/>
            <person name="Israni S."/>
            <person name="Dalin E."/>
            <person name="Tice H."/>
            <person name="Pitluck S."/>
            <person name="Chertkov O."/>
            <person name="Brettin T."/>
            <person name="Bruce D."/>
            <person name="Han C."/>
            <person name="Schmutz J."/>
            <person name="Larimer F."/>
            <person name="Land M."/>
            <person name="Hauser L."/>
            <person name="Kyrpides N."/>
            <person name="Mikhailova N."/>
            <person name="Shelobolina E."/>
            <person name="Aklujkar M."/>
            <person name="Lovley D."/>
            <person name="Richardson P."/>
        </authorList>
    </citation>
    <scope>NUCLEOTIDE SEQUENCE [LARGE SCALE GENOMIC DNA]</scope>
    <source>
        <strain evidence="1 2">Rf4</strain>
    </source>
</reference>
<evidence type="ECO:0000313" key="2">
    <source>
        <dbReference type="Proteomes" id="UP000006695"/>
    </source>
</evidence>
<dbReference type="AlphaFoldDB" id="A5G4R0"/>
<dbReference type="STRING" id="351605.Gura_2601"/>
<accession>A5G4R0</accession>
<dbReference type="EMBL" id="CP000698">
    <property type="protein sequence ID" value="ABQ26778.1"/>
    <property type="molecule type" value="Genomic_DNA"/>
</dbReference>
<organism evidence="1 2">
    <name type="scientific">Geotalea uraniireducens (strain Rf4)</name>
    <name type="common">Geobacter uraniireducens</name>
    <dbReference type="NCBI Taxonomy" id="351605"/>
    <lineage>
        <taxon>Bacteria</taxon>
        <taxon>Pseudomonadati</taxon>
        <taxon>Thermodesulfobacteriota</taxon>
        <taxon>Desulfuromonadia</taxon>
        <taxon>Geobacterales</taxon>
        <taxon>Geobacteraceae</taxon>
        <taxon>Geotalea</taxon>
    </lineage>
</organism>